<evidence type="ECO:0000313" key="4">
    <source>
        <dbReference type="Proteomes" id="UP000326924"/>
    </source>
</evidence>
<feature type="compositionally biased region" description="Basic residues" evidence="1">
    <location>
        <begin position="293"/>
        <end position="308"/>
    </location>
</feature>
<dbReference type="Proteomes" id="UP000326924">
    <property type="component" value="Unassembled WGS sequence"/>
</dbReference>
<keyword evidence="2" id="KW-0472">Membrane</keyword>
<reference evidence="3 4" key="1">
    <citation type="submission" date="2019-09" db="EMBL/GenBank/DDBJ databases">
        <title>Draft genome of the ectomycorrhizal ascomycete Sphaerosporella brunnea.</title>
        <authorList>
            <consortium name="DOE Joint Genome Institute"/>
            <person name="Benucci G.M."/>
            <person name="Marozzi G."/>
            <person name="Antonielli L."/>
            <person name="Sanchez S."/>
            <person name="Marco P."/>
            <person name="Wang X."/>
            <person name="Falini L.B."/>
            <person name="Barry K."/>
            <person name="Haridas S."/>
            <person name="Lipzen A."/>
            <person name="Labutti K."/>
            <person name="Grigoriev I.V."/>
            <person name="Murat C."/>
            <person name="Martin F."/>
            <person name="Albertini E."/>
            <person name="Donnini D."/>
            <person name="Bonito G."/>
        </authorList>
    </citation>
    <scope>NUCLEOTIDE SEQUENCE [LARGE SCALE GENOMIC DNA]</scope>
    <source>
        <strain evidence="3 4">Sb_GMNB300</strain>
    </source>
</reference>
<dbReference type="InParanoid" id="A0A5J5EXG6"/>
<organism evidence="3 4">
    <name type="scientific">Sphaerosporella brunnea</name>
    <dbReference type="NCBI Taxonomy" id="1250544"/>
    <lineage>
        <taxon>Eukaryota</taxon>
        <taxon>Fungi</taxon>
        <taxon>Dikarya</taxon>
        <taxon>Ascomycota</taxon>
        <taxon>Pezizomycotina</taxon>
        <taxon>Pezizomycetes</taxon>
        <taxon>Pezizales</taxon>
        <taxon>Pyronemataceae</taxon>
        <taxon>Sphaerosporella</taxon>
    </lineage>
</organism>
<feature type="transmembrane region" description="Helical" evidence="2">
    <location>
        <begin position="52"/>
        <end position="72"/>
    </location>
</feature>
<keyword evidence="4" id="KW-1185">Reference proteome</keyword>
<dbReference type="PANTHER" id="PTHR36205">
    <property type="entry name" value="CHROMOSOME 19, WHOLE GENOME SHOTGUN SEQUENCE"/>
    <property type="match status" value="1"/>
</dbReference>
<comment type="caution">
    <text evidence="3">The sequence shown here is derived from an EMBL/GenBank/DDBJ whole genome shotgun (WGS) entry which is preliminary data.</text>
</comment>
<proteinExistence type="predicted"/>
<dbReference type="PANTHER" id="PTHR36205:SF1">
    <property type="entry name" value="MAJOR FACILITATOR SUPERFAMILY TRANSPORTER"/>
    <property type="match status" value="1"/>
</dbReference>
<feature type="region of interest" description="Disordered" evidence="1">
    <location>
        <begin position="279"/>
        <end position="308"/>
    </location>
</feature>
<protein>
    <submittedName>
        <fullName evidence="3">Uncharacterized protein</fullName>
    </submittedName>
</protein>
<keyword evidence="2" id="KW-1133">Transmembrane helix</keyword>
<gene>
    <name evidence="3" type="ORF">FN846DRAFT_907020</name>
</gene>
<dbReference type="AlphaFoldDB" id="A0A5J5EXG6"/>
<dbReference type="Pfam" id="PF11885">
    <property type="entry name" value="DUF3405"/>
    <property type="match status" value="1"/>
</dbReference>
<evidence type="ECO:0000313" key="3">
    <source>
        <dbReference type="EMBL" id="KAA8906408.1"/>
    </source>
</evidence>
<dbReference type="InterPro" id="IPR021822">
    <property type="entry name" value="DUF3405"/>
</dbReference>
<dbReference type="EMBL" id="VXIS01000089">
    <property type="protein sequence ID" value="KAA8906408.1"/>
    <property type="molecule type" value="Genomic_DNA"/>
</dbReference>
<feature type="region of interest" description="Disordered" evidence="1">
    <location>
        <begin position="1"/>
        <end position="32"/>
    </location>
</feature>
<sequence>MAEVEDSTQWSPPPSRRHNPSSRPLLKHGSSPPRLPRVLRPLDRFLHRRFKLILSLLFLCTLLIIMVSFSSMSSAPSQLLRANNHLFADDIHVWARFPKLKKYYAGLYTLVNDDANVPEYPPTHVNKAGGAEDRGQLGALKKSRVFDPYPKYTSPKYREMWEGEYKECSFGKGRARPEIRVFDGVPEGMPQPAWGSHEVLGLDGGVCFERYGRFGSYGYGYSEKEGGLGEAMFDGGEREKQVETAHGVGGFPLKKVDWRGVDWGVLQKECGELNKGRFGAIAESGKPPSDSRPHRRVPQKKTKKKKKLPRTAVLLRTWTGYKWSPNNIANVRSLISELSLLSGGEYTVHILVQVRRVDAHIWESPEVYQQELEKSGLPKEFLGLAELWHEEMMALLYPDIYDSSPEWRTETHLPDDKLFLRMSVHGVYRSTFMPVQWFSQRHPEYDFVWNWEMDIRYTGHWYHLFQRLDQWTAAQPRHGLWERSGRFYVPAFHGTWEEFAVSTAGLSNNTGVIFGPVAVKDVTPILPVPEDGTESADLITLNPLFDPEKTSWILRNDITGYPSSTPRRAAIITASRLSRRLLSAMHTENVAGHAAFSEMWPATVALHHGLKAVFAPHPVFVDRWWPTGFLERTFNNGKNGFAGGRRESVFGKREHNFKGSTWYYNAKFPAELYKGWALGKKGEEGEVDRLERGGRMCLKAMLLHPIKS</sequence>
<evidence type="ECO:0000256" key="2">
    <source>
        <dbReference type="SAM" id="Phobius"/>
    </source>
</evidence>
<keyword evidence="2" id="KW-0812">Transmembrane</keyword>
<accession>A0A5J5EXG6</accession>
<evidence type="ECO:0000256" key="1">
    <source>
        <dbReference type="SAM" id="MobiDB-lite"/>
    </source>
</evidence>
<dbReference type="OrthoDB" id="3353407at2759"/>
<name>A0A5J5EXG6_9PEZI</name>